<evidence type="ECO:0000313" key="2">
    <source>
        <dbReference type="Proteomes" id="UP001519460"/>
    </source>
</evidence>
<dbReference type="AlphaFoldDB" id="A0ABD0JB83"/>
<protein>
    <submittedName>
        <fullName evidence="1">Uncharacterized protein</fullName>
    </submittedName>
</protein>
<proteinExistence type="predicted"/>
<dbReference type="EMBL" id="JACVVK020000524">
    <property type="protein sequence ID" value="KAK7468049.1"/>
    <property type="molecule type" value="Genomic_DNA"/>
</dbReference>
<accession>A0ABD0JB83</accession>
<evidence type="ECO:0000313" key="1">
    <source>
        <dbReference type="EMBL" id="KAK7468049.1"/>
    </source>
</evidence>
<organism evidence="1 2">
    <name type="scientific">Batillaria attramentaria</name>
    <dbReference type="NCBI Taxonomy" id="370345"/>
    <lineage>
        <taxon>Eukaryota</taxon>
        <taxon>Metazoa</taxon>
        <taxon>Spiralia</taxon>
        <taxon>Lophotrochozoa</taxon>
        <taxon>Mollusca</taxon>
        <taxon>Gastropoda</taxon>
        <taxon>Caenogastropoda</taxon>
        <taxon>Sorbeoconcha</taxon>
        <taxon>Cerithioidea</taxon>
        <taxon>Batillariidae</taxon>
        <taxon>Batillaria</taxon>
    </lineage>
</organism>
<comment type="caution">
    <text evidence="1">The sequence shown here is derived from an EMBL/GenBank/DDBJ whole genome shotgun (WGS) entry which is preliminary data.</text>
</comment>
<gene>
    <name evidence="1" type="ORF">BaRGS_00036700</name>
</gene>
<keyword evidence="2" id="KW-1185">Reference proteome</keyword>
<dbReference type="Proteomes" id="UP001519460">
    <property type="component" value="Unassembled WGS sequence"/>
</dbReference>
<reference evidence="1 2" key="1">
    <citation type="journal article" date="2023" name="Sci. Data">
        <title>Genome assembly of the Korean intertidal mud-creeper Batillaria attramentaria.</title>
        <authorList>
            <person name="Patra A.K."/>
            <person name="Ho P.T."/>
            <person name="Jun S."/>
            <person name="Lee S.J."/>
            <person name="Kim Y."/>
            <person name="Won Y.J."/>
        </authorList>
    </citation>
    <scope>NUCLEOTIDE SEQUENCE [LARGE SCALE GENOMIC DNA]</scope>
    <source>
        <strain evidence="1">Wonlab-2016</strain>
    </source>
</reference>
<name>A0ABD0JB83_9CAEN</name>
<sequence>MATLLSFGFSSTFNKNSIQPADSSVPESSDGNSKNCFQEKWRQEFPWLLVTEDKALLCKICVKSPSKREREVTYCERFNIPRETAVLPNYTTHQTFEACLILSKKSWFHTFQPLPKTEQAVVCSRGQNGVCPGVDRLFPRQVSVPESCSALGKAVVI</sequence>